<dbReference type="Proteomes" id="UP000286100">
    <property type="component" value="Unassembled WGS sequence"/>
</dbReference>
<comment type="caution">
    <text evidence="2">The sequence shown here is derived from an EMBL/GenBank/DDBJ whole genome shotgun (WGS) entry which is preliminary data.</text>
</comment>
<dbReference type="InterPro" id="IPR046715">
    <property type="entry name" value="DUF6607"/>
</dbReference>
<proteinExistence type="predicted"/>
<feature type="chain" id="PRO_5019365274" evidence="1">
    <location>
        <begin position="28"/>
        <end position="321"/>
    </location>
</feature>
<organism evidence="2 3">
    <name type="scientific">Sphingomonas cavernae</name>
    <dbReference type="NCBI Taxonomy" id="2320861"/>
    <lineage>
        <taxon>Bacteria</taxon>
        <taxon>Pseudomonadati</taxon>
        <taxon>Pseudomonadota</taxon>
        <taxon>Alphaproteobacteria</taxon>
        <taxon>Sphingomonadales</taxon>
        <taxon>Sphingomonadaceae</taxon>
        <taxon>Sphingomonas</taxon>
    </lineage>
</organism>
<evidence type="ECO:0000313" key="3">
    <source>
        <dbReference type="Proteomes" id="UP000286100"/>
    </source>
</evidence>
<feature type="signal peptide" evidence="1">
    <location>
        <begin position="1"/>
        <end position="27"/>
    </location>
</feature>
<name>A0A418WMY4_9SPHN</name>
<keyword evidence="1" id="KW-0732">Signal</keyword>
<keyword evidence="3" id="KW-1185">Reference proteome</keyword>
<reference evidence="2 3" key="1">
    <citation type="submission" date="2018-09" db="EMBL/GenBank/DDBJ databases">
        <authorList>
            <person name="Zhu H."/>
        </authorList>
    </citation>
    <scope>NUCLEOTIDE SEQUENCE [LARGE SCALE GENOMIC DNA]</scope>
    <source>
        <strain evidence="2 3">K2R01-6</strain>
    </source>
</reference>
<dbReference type="RefSeq" id="WP_119763394.1">
    <property type="nucleotide sequence ID" value="NZ_QYUM01000003.1"/>
</dbReference>
<dbReference type="EMBL" id="QYUM01000003">
    <property type="protein sequence ID" value="RJF91357.1"/>
    <property type="molecule type" value="Genomic_DNA"/>
</dbReference>
<evidence type="ECO:0000313" key="2">
    <source>
        <dbReference type="EMBL" id="RJF91357.1"/>
    </source>
</evidence>
<sequence length="321" mass="34964">MKTVVHGLALAAVLGLGVVGGAPAALAQTEAVQDKFAADRKAILGMAGTFHVNFDFRETVPWRADYTPIDPKVSGGFEVVRVIEDTGKVIKLQHILVISHDGEVFLVKHWRQDWTYEPASVLEYRGKGSWALKALTDGERRGAWSQTVWQTDDSPRYGGVGRWTLDFGAPRWTSAESWRPLARRDAVRKPVYDRYLGVNRHALTPDGWVHTQDNMKLAAADGTLSAVVQETVINSYDTDTGFQIAKADEYWAKTKGYWAAVRSAWDAAIAKGNGVTVSEEPENGSVTGPKLMGLADDLAKGKKAEAAAIAEAQAVIATNTK</sequence>
<evidence type="ECO:0000256" key="1">
    <source>
        <dbReference type="SAM" id="SignalP"/>
    </source>
</evidence>
<gene>
    <name evidence="2" type="ORF">D3876_14745</name>
</gene>
<accession>A0A418WMY4</accession>
<dbReference type="AlphaFoldDB" id="A0A418WMY4"/>
<dbReference type="Pfam" id="PF20311">
    <property type="entry name" value="DUF6607"/>
    <property type="match status" value="1"/>
</dbReference>
<protein>
    <submittedName>
        <fullName evidence="2">Uncharacterized protein</fullName>
    </submittedName>
</protein>
<dbReference type="OrthoDB" id="8564954at2"/>